<accession>O17572</accession>
<dbReference type="GeneID" id="182301"/>
<feature type="transmembrane region" description="Helical" evidence="1">
    <location>
        <begin position="60"/>
        <end position="86"/>
    </location>
</feature>
<dbReference type="RefSeq" id="NP_506858.2">
    <property type="nucleotide sequence ID" value="NM_074457.6"/>
</dbReference>
<dbReference type="PaxDb" id="6239-C06B8.6"/>
<feature type="transmembrane region" description="Helical" evidence="1">
    <location>
        <begin position="24"/>
        <end position="48"/>
    </location>
</feature>
<feature type="transmembrane region" description="Helical" evidence="1">
    <location>
        <begin position="199"/>
        <end position="225"/>
    </location>
</feature>
<evidence type="ECO:0000256" key="1">
    <source>
        <dbReference type="SAM" id="Phobius"/>
    </source>
</evidence>
<dbReference type="WormBase" id="C06B8.6">
    <property type="protein sequence ID" value="CE35953"/>
    <property type="gene ID" value="WBGene00005429"/>
    <property type="gene designation" value="srh-219"/>
</dbReference>
<feature type="transmembrane region" description="Helical" evidence="1">
    <location>
        <begin position="106"/>
        <end position="126"/>
    </location>
</feature>
<dbReference type="Proteomes" id="UP000001940">
    <property type="component" value="Chromosome V"/>
</dbReference>
<dbReference type="FunCoup" id="O17572">
    <property type="interactions" value="1522"/>
</dbReference>
<dbReference type="CTD" id="182301"/>
<dbReference type="InterPro" id="IPR019422">
    <property type="entry name" value="7TM_GPCR_serpentine_rcpt_Srh"/>
</dbReference>
<dbReference type="KEGG" id="cel:CELE_C06B8.6"/>
<keyword evidence="1" id="KW-0812">Transmembrane</keyword>
<keyword evidence="3" id="KW-1185">Reference proteome</keyword>
<feature type="transmembrane region" description="Helical" evidence="1">
    <location>
        <begin position="246"/>
        <end position="270"/>
    </location>
</feature>
<dbReference type="HOGENOM" id="CLU_042960_1_1_1"/>
<dbReference type="UCSC" id="C06B8.6">
    <property type="organism name" value="c. elegans"/>
</dbReference>
<organism evidence="2 3">
    <name type="scientific">Caenorhabditis elegans</name>
    <dbReference type="NCBI Taxonomy" id="6239"/>
    <lineage>
        <taxon>Eukaryota</taxon>
        <taxon>Metazoa</taxon>
        <taxon>Ecdysozoa</taxon>
        <taxon>Nematoda</taxon>
        <taxon>Chromadorea</taxon>
        <taxon>Rhabditida</taxon>
        <taxon>Rhabditina</taxon>
        <taxon>Rhabditomorpha</taxon>
        <taxon>Rhabditoidea</taxon>
        <taxon>Rhabditidae</taxon>
        <taxon>Peloderinae</taxon>
        <taxon>Caenorhabditis</taxon>
    </lineage>
</organism>
<keyword evidence="2" id="KW-0675">Receptor</keyword>
<dbReference type="PIR" id="T18992">
    <property type="entry name" value="T18992"/>
</dbReference>
<dbReference type="InterPro" id="IPR053220">
    <property type="entry name" value="Nematode_rcpt-like_serp_H"/>
</dbReference>
<evidence type="ECO:0000313" key="4">
    <source>
        <dbReference type="WormBase" id="C06B8.6"/>
    </source>
</evidence>
<sequence length="346" mass="40131">MFILQTFNSCSSDYQSTYLDSHEFLLLSLHIVAIFSFPLCIFSGWVIVFKTPPSMSSVKFSLLTFHFWTCFVDIVFSILVCPFLVAPLYAGCTLGLLQYFEINTEYQVMFIMATVEAMCVSILCLYENRFFILSRNLYWWKYARIPWYTMNYTIAVLMFLPVFYQIPDQTHAREFILEHLPCLSSEILSLPLFVVAENAGLMLITSMMELGFLCAQGAFLMFLLNRSIKKFGNHLSQRTLEMQNRFMKAIILQLLIPSFCLNTPFFYIGFSGAFGYFNQKLTNVSFILIATHGFFSSLFMLFVHASYREAVLECFVKIGRILGFNIITVYPERKSTIYPTRHPMLL</sequence>
<dbReference type="AlphaFoldDB" id="O17572"/>
<dbReference type="PhylomeDB" id="O17572"/>
<protein>
    <submittedName>
        <fullName evidence="2">Serpentine Receptor, class H</fullName>
    </submittedName>
</protein>
<dbReference type="eggNOG" id="ENOG502THN1">
    <property type="taxonomic scope" value="Eukaryota"/>
</dbReference>
<feature type="transmembrane region" description="Helical" evidence="1">
    <location>
        <begin position="282"/>
        <end position="303"/>
    </location>
</feature>
<dbReference type="PANTHER" id="PTHR22941">
    <property type="entry name" value="SERPENTINE RECEPTOR"/>
    <property type="match status" value="1"/>
</dbReference>
<keyword evidence="1" id="KW-0472">Membrane</keyword>
<dbReference type="Pfam" id="PF10318">
    <property type="entry name" value="7TM_GPCR_Srh"/>
    <property type="match status" value="1"/>
</dbReference>
<feature type="transmembrane region" description="Helical" evidence="1">
    <location>
        <begin position="147"/>
        <end position="166"/>
    </location>
</feature>
<dbReference type="PANTHER" id="PTHR22941:SF188">
    <property type="entry name" value="SERPENTINE RECEPTOR, CLASS H"/>
    <property type="match status" value="1"/>
</dbReference>
<proteinExistence type="predicted"/>
<evidence type="ECO:0000313" key="3">
    <source>
        <dbReference type="Proteomes" id="UP000001940"/>
    </source>
</evidence>
<evidence type="ECO:0000313" key="2">
    <source>
        <dbReference type="EMBL" id="CAB03849.2"/>
    </source>
</evidence>
<dbReference type="OrthoDB" id="5865150at2759"/>
<dbReference type="AGR" id="WB:WBGene00005429"/>
<name>O17572_CAEEL</name>
<dbReference type="EMBL" id="BX284605">
    <property type="protein sequence ID" value="CAB03849.2"/>
    <property type="molecule type" value="Genomic_DNA"/>
</dbReference>
<keyword evidence="1" id="KW-1133">Transmembrane helix</keyword>
<dbReference type="InParanoid" id="O17572"/>
<reference evidence="2 3" key="1">
    <citation type="journal article" date="1998" name="Science">
        <title>Genome sequence of the nematode C. elegans: a platform for investigating biology.</title>
        <authorList>
            <consortium name="The C. elegans sequencing consortium"/>
            <person name="Sulson J.E."/>
            <person name="Waterston R."/>
        </authorList>
    </citation>
    <scope>NUCLEOTIDE SEQUENCE [LARGE SCALE GENOMIC DNA]</scope>
    <source>
        <strain evidence="2 3">Bristol N2</strain>
    </source>
</reference>
<gene>
    <name evidence="2 4" type="primary">srh-219</name>
    <name evidence="4" type="ORF">C06B8.6</name>
    <name evidence="2" type="ORF">CELE_C06B8.6</name>
</gene>